<dbReference type="AlphaFoldDB" id="C7QBT4"/>
<dbReference type="PANTHER" id="PTHR43422">
    <property type="entry name" value="THIAMINE THIAZOLE SYNTHASE"/>
    <property type="match status" value="1"/>
</dbReference>
<proteinExistence type="predicted"/>
<protein>
    <submittedName>
        <fullName evidence="1">Monooxygenase FAD-binding</fullName>
    </submittedName>
</protein>
<keyword evidence="2" id="KW-1185">Reference proteome</keyword>
<dbReference type="Proteomes" id="UP000000851">
    <property type="component" value="Chromosome"/>
</dbReference>
<dbReference type="InterPro" id="IPR036188">
    <property type="entry name" value="FAD/NAD-bd_sf"/>
</dbReference>
<keyword evidence="1" id="KW-0560">Oxidoreductase</keyword>
<dbReference type="KEGG" id="cai:Caci_3651"/>
<name>C7QBT4_CATAD</name>
<sequence>MTMEDGIGGRAVVLGGSMAGMLAARVLAEHYAEVVVVDRDDLVGAVGPRRAVPQASHIHALLARGQRILEDLFPGLTNELVARGASIGDFGSDLRWYFGGSRLKPDPTGLICVGAGRPLLESQVRKRVRELAGITFLEQTDIAGLVPNAAGDRIVGVRVSGRSADSAEQTLTADLVIDATGRGSRTGRWLEEMGYPAVPEEVVKMGLTYTSADFAIPRSEDLLGTDIASIPVASPDNPRGAIFARMPGVASVSLTGILGQKPPTDIEGFREYARSLPVPEVYEAIRDVEPVNGPFSFSFPASRRRRFERMSRFPGGLLVIGDAACIFNPVYGQGMSMAAVEATILRDLLRRGAAEPRAYFKAVAKAQNAPWSVSAGGDLSFPEVEGKRTFAVRMANAYVPKLQAAAASDGVLAGAFLRVAGLIDGPQRLLTPAMMLRVLRAPKPKPQAGVGTVVTTVSAPPPIDTIQASGVGETEAA</sequence>
<keyword evidence="1" id="KW-0503">Monooxygenase</keyword>
<dbReference type="InParanoid" id="C7QBT4"/>
<dbReference type="STRING" id="479433.Caci_3651"/>
<dbReference type="SUPFAM" id="SSF51905">
    <property type="entry name" value="FAD/NAD(P)-binding domain"/>
    <property type="match status" value="1"/>
</dbReference>
<dbReference type="HOGENOM" id="CLU_028028_2_0_11"/>
<dbReference type="eggNOG" id="COG0654">
    <property type="taxonomic scope" value="Bacteria"/>
</dbReference>
<accession>C7QBT4</accession>
<dbReference type="Pfam" id="PF12831">
    <property type="entry name" value="FAD_oxidored"/>
    <property type="match status" value="1"/>
</dbReference>
<dbReference type="EMBL" id="CP001700">
    <property type="protein sequence ID" value="ACU72553.1"/>
    <property type="molecule type" value="Genomic_DNA"/>
</dbReference>
<reference evidence="1 2" key="1">
    <citation type="journal article" date="2009" name="Stand. Genomic Sci.">
        <title>Complete genome sequence of Catenulispora acidiphila type strain (ID 139908).</title>
        <authorList>
            <person name="Copeland A."/>
            <person name="Lapidus A."/>
            <person name="Glavina Del Rio T."/>
            <person name="Nolan M."/>
            <person name="Lucas S."/>
            <person name="Chen F."/>
            <person name="Tice H."/>
            <person name="Cheng J.F."/>
            <person name="Bruce D."/>
            <person name="Goodwin L."/>
            <person name="Pitluck S."/>
            <person name="Mikhailova N."/>
            <person name="Pati A."/>
            <person name="Ivanova N."/>
            <person name="Mavromatis K."/>
            <person name="Chen A."/>
            <person name="Palaniappan K."/>
            <person name="Chain P."/>
            <person name="Land M."/>
            <person name="Hauser L."/>
            <person name="Chang Y.J."/>
            <person name="Jeffries C.D."/>
            <person name="Chertkov O."/>
            <person name="Brettin T."/>
            <person name="Detter J.C."/>
            <person name="Han C."/>
            <person name="Ali Z."/>
            <person name="Tindall B.J."/>
            <person name="Goker M."/>
            <person name="Bristow J."/>
            <person name="Eisen J.A."/>
            <person name="Markowitz V."/>
            <person name="Hugenholtz P."/>
            <person name="Kyrpides N.C."/>
            <person name="Klenk H.P."/>
        </authorList>
    </citation>
    <scope>NUCLEOTIDE SEQUENCE [LARGE SCALE GENOMIC DNA]</scope>
    <source>
        <strain evidence="2">DSM 44928 / JCM 14897 / NBRC 102108 / NRRL B-24433 / ID139908</strain>
    </source>
</reference>
<dbReference type="GO" id="GO:0004497">
    <property type="term" value="F:monooxygenase activity"/>
    <property type="evidence" value="ECO:0007669"/>
    <property type="project" value="UniProtKB-KW"/>
</dbReference>
<gene>
    <name evidence="1" type="ordered locus">Caci_3651</name>
</gene>
<evidence type="ECO:0000313" key="2">
    <source>
        <dbReference type="Proteomes" id="UP000000851"/>
    </source>
</evidence>
<organism evidence="1 2">
    <name type="scientific">Catenulispora acidiphila (strain DSM 44928 / JCM 14897 / NBRC 102108 / NRRL B-24433 / ID139908)</name>
    <dbReference type="NCBI Taxonomy" id="479433"/>
    <lineage>
        <taxon>Bacteria</taxon>
        <taxon>Bacillati</taxon>
        <taxon>Actinomycetota</taxon>
        <taxon>Actinomycetes</taxon>
        <taxon>Catenulisporales</taxon>
        <taxon>Catenulisporaceae</taxon>
        <taxon>Catenulispora</taxon>
    </lineage>
</organism>
<dbReference type="PRINTS" id="PR00420">
    <property type="entry name" value="RNGMNOXGNASE"/>
</dbReference>
<dbReference type="PANTHER" id="PTHR43422:SF3">
    <property type="entry name" value="THIAMINE THIAZOLE SYNTHASE"/>
    <property type="match status" value="1"/>
</dbReference>
<evidence type="ECO:0000313" key="1">
    <source>
        <dbReference type="EMBL" id="ACU72553.1"/>
    </source>
</evidence>
<dbReference type="Gene3D" id="3.50.50.60">
    <property type="entry name" value="FAD/NAD(P)-binding domain"/>
    <property type="match status" value="1"/>
</dbReference>